<name>A0ABW0ZAB8_9ACTN</name>
<sequence>MTTVAAIDCGTNTIKLLVGDPAREPGGVVRQSQMVRLGQGVDATGRLAPEALERAFAAIDEYAGIIRDAGVERIRFCATSATRDAENSAEFTVGVKERLGVEPEVLSGDEEARLAFAGAVRGLAQVVEVQAPALVVDIGGGSTELIVGDPATGPTAAHSMDIGSVRLHERHVHDDPPSPTEVAAIVTDIDAALDACPIDLAGPADFLGVAGTITTIAAGVNAHDRYDRERIHGEVIEQQKLLAYVDNLVAMTVDERRALPYMHPGRADVIDAGALILARIFERRSVPGGSALMWVAETDILDGIAWSLVE</sequence>
<dbReference type="Pfam" id="PF02541">
    <property type="entry name" value="Ppx-GppA"/>
    <property type="match status" value="1"/>
</dbReference>
<comment type="caution">
    <text evidence="2">The sequence shown here is derived from an EMBL/GenBank/DDBJ whole genome shotgun (WGS) entry which is preliminary data.</text>
</comment>
<dbReference type="SUPFAM" id="SSF53067">
    <property type="entry name" value="Actin-like ATPase domain"/>
    <property type="match status" value="2"/>
</dbReference>
<keyword evidence="3" id="KW-1185">Reference proteome</keyword>
<evidence type="ECO:0000313" key="2">
    <source>
        <dbReference type="EMBL" id="MFC5727949.1"/>
    </source>
</evidence>
<feature type="domain" description="Ppx/GppA phosphatase N-terminal" evidence="1">
    <location>
        <begin position="28"/>
        <end position="282"/>
    </location>
</feature>
<evidence type="ECO:0000259" key="1">
    <source>
        <dbReference type="Pfam" id="PF02541"/>
    </source>
</evidence>
<dbReference type="InterPro" id="IPR003695">
    <property type="entry name" value="Ppx_GppA_N"/>
</dbReference>
<dbReference type="PANTHER" id="PTHR30005:SF13">
    <property type="entry name" value="EXOPOLYPHOSPHATASE 2"/>
    <property type="match status" value="1"/>
</dbReference>
<gene>
    <name evidence="2" type="ORF">ACFPQB_03405</name>
</gene>
<evidence type="ECO:0000313" key="3">
    <source>
        <dbReference type="Proteomes" id="UP001596072"/>
    </source>
</evidence>
<dbReference type="CDD" id="cd24054">
    <property type="entry name" value="ASKHA_NBD_AaPPX-GppA_MtPPX2-like"/>
    <property type="match status" value="1"/>
</dbReference>
<dbReference type="PANTHER" id="PTHR30005">
    <property type="entry name" value="EXOPOLYPHOSPHATASE"/>
    <property type="match status" value="1"/>
</dbReference>
<proteinExistence type="predicted"/>
<dbReference type="RefSeq" id="WP_136436672.1">
    <property type="nucleotide sequence ID" value="NZ_JBHSNS010000001.1"/>
</dbReference>
<organism evidence="2 3">
    <name type="scientific">Nocardioides vastitatis</name>
    <dbReference type="NCBI Taxonomy" id="2568655"/>
    <lineage>
        <taxon>Bacteria</taxon>
        <taxon>Bacillati</taxon>
        <taxon>Actinomycetota</taxon>
        <taxon>Actinomycetes</taxon>
        <taxon>Propionibacteriales</taxon>
        <taxon>Nocardioidaceae</taxon>
        <taxon>Nocardioides</taxon>
    </lineage>
</organism>
<dbReference type="Gene3D" id="3.30.420.150">
    <property type="entry name" value="Exopolyphosphatase. Domain 2"/>
    <property type="match status" value="1"/>
</dbReference>
<dbReference type="InterPro" id="IPR050273">
    <property type="entry name" value="GppA/Ppx_hydrolase"/>
</dbReference>
<dbReference type="Gene3D" id="3.30.420.40">
    <property type="match status" value="1"/>
</dbReference>
<reference evidence="3" key="1">
    <citation type="journal article" date="2019" name="Int. J. Syst. Evol. Microbiol.">
        <title>The Global Catalogue of Microorganisms (GCM) 10K type strain sequencing project: providing services to taxonomists for standard genome sequencing and annotation.</title>
        <authorList>
            <consortium name="The Broad Institute Genomics Platform"/>
            <consortium name="The Broad Institute Genome Sequencing Center for Infectious Disease"/>
            <person name="Wu L."/>
            <person name="Ma J."/>
        </authorList>
    </citation>
    <scope>NUCLEOTIDE SEQUENCE [LARGE SCALE GENOMIC DNA]</scope>
    <source>
        <strain evidence="3">YIM 94188</strain>
    </source>
</reference>
<dbReference type="EMBL" id="JBHSNS010000001">
    <property type="protein sequence ID" value="MFC5727949.1"/>
    <property type="molecule type" value="Genomic_DNA"/>
</dbReference>
<accession>A0ABW0ZAB8</accession>
<dbReference type="Proteomes" id="UP001596072">
    <property type="component" value="Unassembled WGS sequence"/>
</dbReference>
<dbReference type="InterPro" id="IPR043129">
    <property type="entry name" value="ATPase_NBD"/>
</dbReference>
<protein>
    <submittedName>
        <fullName evidence="2">Exopolyphosphatase</fullName>
    </submittedName>
</protein>